<keyword evidence="1" id="KW-0472">Membrane</keyword>
<reference evidence="2 3" key="1">
    <citation type="submission" date="2018-06" db="EMBL/GenBank/DDBJ databases">
        <title>Extensive metabolic versatility and redundancy in microbially diverse, dynamic hydrothermal sediments.</title>
        <authorList>
            <person name="Dombrowski N."/>
            <person name="Teske A."/>
            <person name="Baker B.J."/>
        </authorList>
    </citation>
    <scope>NUCLEOTIDE SEQUENCE [LARGE SCALE GENOMIC DNA]</scope>
    <source>
        <strain evidence="2">B35_G9</strain>
    </source>
</reference>
<comment type="caution">
    <text evidence="2">The sequence shown here is derived from an EMBL/GenBank/DDBJ whole genome shotgun (WGS) entry which is preliminary data.</text>
</comment>
<sequence>MTEYTFLFLLLLAHVIGDFTLQSSKIVESKNRYGKGYLYHILIVFFSCTAFTLFFFFSFKWIYAILIIIITHSLIDYLKIKINRSKKLSGIGDSIALLSDQFLHLLFILLAFYLFRPWIPNPVYIKILNKFVNHTQIINHLPDKFIFLSACYLFLTRGGTVFVKTFSGRYRHEIALKSEKNKMNGIIIGEIERIVLFTLFVLQIYIWAAIVIVLKIAWQYYFCKPEERDFKGTLYSTGLALIVGAIYNTIFIW</sequence>
<gene>
    <name evidence="2" type="ORF">DRP44_05955</name>
</gene>
<dbReference type="Pfam" id="PF11750">
    <property type="entry name" value="DUF3307"/>
    <property type="match status" value="1"/>
</dbReference>
<accession>A0A660S6N0</accession>
<feature type="transmembrane region" description="Helical" evidence="1">
    <location>
        <begin position="145"/>
        <end position="163"/>
    </location>
</feature>
<organism evidence="2 3">
    <name type="scientific">candidate division TA06 bacterium</name>
    <dbReference type="NCBI Taxonomy" id="2250710"/>
    <lineage>
        <taxon>Bacteria</taxon>
        <taxon>Bacteria division TA06</taxon>
    </lineage>
</organism>
<evidence type="ECO:0000313" key="3">
    <source>
        <dbReference type="Proteomes" id="UP000282321"/>
    </source>
</evidence>
<feature type="transmembrane region" description="Helical" evidence="1">
    <location>
        <begin position="6"/>
        <end position="24"/>
    </location>
</feature>
<feature type="transmembrane region" description="Helical" evidence="1">
    <location>
        <begin position="233"/>
        <end position="252"/>
    </location>
</feature>
<feature type="transmembrane region" description="Helical" evidence="1">
    <location>
        <begin position="61"/>
        <end position="78"/>
    </location>
</feature>
<proteinExistence type="predicted"/>
<name>A0A660S6N0_UNCT6</name>
<dbReference type="AlphaFoldDB" id="A0A660S6N0"/>
<dbReference type="EMBL" id="QNBC01000081">
    <property type="protein sequence ID" value="RKX65611.1"/>
    <property type="molecule type" value="Genomic_DNA"/>
</dbReference>
<evidence type="ECO:0000313" key="2">
    <source>
        <dbReference type="EMBL" id="RKX65611.1"/>
    </source>
</evidence>
<feature type="transmembrane region" description="Helical" evidence="1">
    <location>
        <begin position="90"/>
        <end position="115"/>
    </location>
</feature>
<keyword evidence="1" id="KW-0812">Transmembrane</keyword>
<evidence type="ECO:0008006" key="4">
    <source>
        <dbReference type="Google" id="ProtNLM"/>
    </source>
</evidence>
<feature type="transmembrane region" description="Helical" evidence="1">
    <location>
        <begin position="36"/>
        <end position="55"/>
    </location>
</feature>
<protein>
    <recommendedName>
        <fullName evidence="4">DUF3307 domain-containing protein</fullName>
    </recommendedName>
</protein>
<keyword evidence="1" id="KW-1133">Transmembrane helix</keyword>
<evidence type="ECO:0000256" key="1">
    <source>
        <dbReference type="SAM" id="Phobius"/>
    </source>
</evidence>
<feature type="transmembrane region" description="Helical" evidence="1">
    <location>
        <begin position="194"/>
        <end position="221"/>
    </location>
</feature>
<dbReference type="InterPro" id="IPR021737">
    <property type="entry name" value="Phage_phiKZ_Orf197"/>
</dbReference>
<dbReference type="Proteomes" id="UP000282321">
    <property type="component" value="Unassembled WGS sequence"/>
</dbReference>